<sequence length="50" mass="5833">MDRKIAKYNAGQIDQNLVSSSEITLKYRNWFLINPKLLRFAEQTVCDAQT</sequence>
<reference evidence="2" key="1">
    <citation type="journal article" date="2019" name="Int. J. Syst. Evol. Microbiol.">
        <title>The Global Catalogue of Microorganisms (GCM) 10K type strain sequencing project: providing services to taxonomists for standard genome sequencing and annotation.</title>
        <authorList>
            <consortium name="The Broad Institute Genomics Platform"/>
            <consortium name="The Broad Institute Genome Sequencing Center for Infectious Disease"/>
            <person name="Wu L."/>
            <person name="Ma J."/>
        </authorList>
    </citation>
    <scope>NUCLEOTIDE SEQUENCE [LARGE SCALE GENOMIC DNA]</scope>
    <source>
        <strain evidence="2">NBRC 110140</strain>
    </source>
</reference>
<dbReference type="EMBL" id="BSNN01000008">
    <property type="protein sequence ID" value="GLQ36049.1"/>
    <property type="molecule type" value="Genomic_DNA"/>
</dbReference>
<accession>A0ABQ5VY28</accession>
<evidence type="ECO:0000313" key="2">
    <source>
        <dbReference type="Proteomes" id="UP001156694"/>
    </source>
</evidence>
<keyword evidence="2" id="KW-1185">Reference proteome</keyword>
<protein>
    <submittedName>
        <fullName evidence="1">Uncharacterized protein</fullName>
    </submittedName>
</protein>
<comment type="caution">
    <text evidence="1">The sequence shown here is derived from an EMBL/GenBank/DDBJ whole genome shotgun (WGS) entry which is preliminary data.</text>
</comment>
<dbReference type="Proteomes" id="UP001156694">
    <property type="component" value="Unassembled WGS sequence"/>
</dbReference>
<gene>
    <name evidence="1" type="ORF">GCM10007939_23330</name>
</gene>
<name>A0ABQ5VY28_9RHOB</name>
<evidence type="ECO:0000313" key="1">
    <source>
        <dbReference type="EMBL" id="GLQ36049.1"/>
    </source>
</evidence>
<organism evidence="1 2">
    <name type="scientific">Amylibacter marinus</name>
    <dbReference type="NCBI Taxonomy" id="1475483"/>
    <lineage>
        <taxon>Bacteria</taxon>
        <taxon>Pseudomonadati</taxon>
        <taxon>Pseudomonadota</taxon>
        <taxon>Alphaproteobacteria</taxon>
        <taxon>Rhodobacterales</taxon>
        <taxon>Paracoccaceae</taxon>
        <taxon>Amylibacter</taxon>
    </lineage>
</organism>
<proteinExistence type="predicted"/>